<dbReference type="InterPro" id="IPR024285">
    <property type="entry name" value="SICA_extracell_b"/>
</dbReference>
<dbReference type="Pfam" id="PF12878">
    <property type="entry name" value="SICA_beta"/>
    <property type="match status" value="7"/>
</dbReference>
<feature type="domain" description="Schizont-infected cell agglutination extracellular beta" evidence="2">
    <location>
        <begin position="201"/>
        <end position="356"/>
    </location>
</feature>
<evidence type="ECO:0000259" key="2">
    <source>
        <dbReference type="Pfam" id="PF12878"/>
    </source>
</evidence>
<protein>
    <submittedName>
        <fullName evidence="4">SICAvar type I</fullName>
    </submittedName>
</protein>
<evidence type="ECO:0000259" key="3">
    <source>
        <dbReference type="Pfam" id="PF12879"/>
    </source>
</evidence>
<dbReference type="Pfam" id="PF12879">
    <property type="entry name" value="SICA_C"/>
    <property type="match status" value="1"/>
</dbReference>
<dbReference type="VEuPathDB" id="PlasmoDB:PKNH_0313400"/>
<dbReference type="InterPro" id="IPR024288">
    <property type="entry name" value="SICA_C"/>
</dbReference>
<dbReference type="Proteomes" id="UP000195012">
    <property type="component" value="Unassembled WGS sequence"/>
</dbReference>
<feature type="compositionally biased region" description="Polar residues" evidence="1">
    <location>
        <begin position="877"/>
        <end position="886"/>
    </location>
</feature>
<feature type="domain" description="Schizont-infected cell agglutination extracellular beta" evidence="2">
    <location>
        <begin position="7"/>
        <end position="160"/>
    </location>
</feature>
<sequence length="1642" mass="183630">MKNSTKSFCDRLQCAQQHWELTKTVQQVGGNTDKFWNNYVKDELGNLFNRGTVSNGGTTSNHCNSAPGLDNANKEACKHITAKLELMYQNSKGKHQFSDQIINCLLINAYAKKLNDQAKQKGYCDIEKGLKKAFEVGGKCTASNGSCIECKRDDKWDSCNMAISTSNDSVKEKVKELFNGKHQTKDTGIQQTLDDFNKGKSLCERIQCASKWYNDTQGTAGQEDFWDKNVKALWDELAKKMKDNGGKWNGDCEEVKDGNDNRTATHSEKMACKYLHAGLKHLYTTSSTDDDIFKNNPSLKQAMGCFLLHAYANEMKKRATCLIDAGIEKAFKLGEGLSTRGISCEWEESQFGGCQIDINGKGEKKSAKDKVDAVLEADNANLESMAKQVNNVTKLCDQVQCVTARWLKEKHGSNSATDKWNEMWKKFGEEIPKLSDALQEATSDAKKNDLDKYCNGLTGQNGKPPDKEACLLIATGLRNLYNVNDGTNDAVEASFKRTMQCVLLNAIADKLENGDFPCKDEKKTKEGIDHAFSKSDDIKSKGKGCKDGNDKCFTCERFTKYKDCTIKKNDNALEVKYLKEEIDPILNKVDEDDTSSLSKKSLTKTICGGQCKDKSSLCDRAQCAMKQWFPDRGKDKGQESDRKEMWEKVQEQVTDLVTSIPDNGGKKAETDDLCNEVECKNGEKDCVSKTTCKLIVKALKEVHKIEENGEDEPPLKVNNRIFKSTMRCVALNAFIHKLKKQAKQGGYACAVQKGVEGAFSKGESKRKDWCGENVKGVGNGDGSCEKCQIGQCITSKIGDDGLWSKVVDMLSNDSTTNNNNNIQQTLSKIKEKVTLCDRLQCLASRVKISKKEDKFWTGQDGAVKKLWDELAGAMNANGGNDQSGNGCDQMDGNGRTPTEPERRACNYLHSGLKQLYQPDTSLSAGNNGILSKDKNPLLRQTVGCFLLKEYAKQLQKDSKCVIEAGLKKAFQNNKSSCGNNASCIECEWDENLENCDLKIGSDNKKLNEKFNELLEQNNNNNLEENLGKINHMNNLCDYIKCAAPKWFNSNKEVKNGATTNKTWCNFWDEGVQPELKKMFDDIAQNGNKNAKNKTDVCNSIGDGNEHSVERKACNHITAGLEYINTITGEANAQNGHQDDDKFFKQSMMCAALNLYADKIKEQTDIVCPIDEKRIEKMFDDWNKQNNPNSSPSPSCKSGVYDCFVCKRDDKILDGCNLLVDKGLIGKSTPSQPKGNCNDNDENKKVQEKMTNLLQTEPKMGETLMNINEMKSSFCTQVQCAIKKKLKSNNGQTLSTGTTQPWDVLTKLLEQMTDTTNQAKVADFCKDNNWDNFGHKEKQTNKAACLLFAAGLKHIYSPKKDQFNGPSFGQTMGCLFLKEYAKQLKEMAKEQKEYKVHPKCSVEDGIKHAFEQSAKIMNDTPPCKNNGNSCFVCKQNEDDYKDCLIGSDSVKSKVETIFQDKQNKNHMQQTLENTVCPILLTDLLTPFLPLAPVSIGLSAMAYYLWKYFGPLGKGGPRLRRSPAEIPGPSVQEQVLDHVEEAGSHEYRLVKERKPPSAPTRTKRSGRANRRTIIEIHFEVLDECQKGDTQLNQKDFLELLVQEFMGSEFMEEEQVPKEDVLMDEVLMEGVPMECVPSLFSGFMV</sequence>
<feature type="region of interest" description="Disordered" evidence="1">
    <location>
        <begin position="877"/>
        <end position="901"/>
    </location>
</feature>
<name>A0A1Y3DZI0_PLAKN</name>
<proteinExistence type="predicted"/>
<reference evidence="4 5" key="1">
    <citation type="submission" date="2017-05" db="EMBL/GenBank/DDBJ databases">
        <title>PacBio assembly of a Plasmodium knowlesi genome sequence with Hi-C correction and manual annotation of the SICAvar gene family.</title>
        <authorList>
            <person name="Lapp S.A."/>
            <person name="Geraldo J.A."/>
            <person name="Chien J.-T."/>
            <person name="Ay F."/>
            <person name="Pakala S.B."/>
            <person name="Batugedara G."/>
            <person name="Humphrey J.C."/>
            <person name="Debarry J.D."/>
            <person name="Le Roch K.G."/>
            <person name="Galinski M.R."/>
            <person name="Kissinger J.C."/>
        </authorList>
    </citation>
    <scope>NUCLEOTIDE SEQUENCE [LARGE SCALE GENOMIC DNA]</scope>
    <source>
        <strain evidence="5">Malayan Strain Pk1 (A+)</strain>
    </source>
</reference>
<feature type="domain" description="Schizont-infected cell agglutination extracellular beta" evidence="2">
    <location>
        <begin position="834"/>
        <end position="996"/>
    </location>
</feature>
<evidence type="ECO:0000313" key="4">
    <source>
        <dbReference type="EMBL" id="OTN68588.1"/>
    </source>
</evidence>
<feature type="domain" description="Schizont-infected cell agglutination C-terminal" evidence="3">
    <location>
        <begin position="1505"/>
        <end position="1641"/>
    </location>
</feature>
<organism evidence="4 5">
    <name type="scientific">Plasmodium knowlesi</name>
    <dbReference type="NCBI Taxonomy" id="5850"/>
    <lineage>
        <taxon>Eukaryota</taxon>
        <taxon>Sar</taxon>
        <taxon>Alveolata</taxon>
        <taxon>Apicomplexa</taxon>
        <taxon>Aconoidasida</taxon>
        <taxon>Haemosporida</taxon>
        <taxon>Plasmodiidae</taxon>
        <taxon>Plasmodium</taxon>
        <taxon>Plasmodium (Plasmodium)</taxon>
    </lineage>
</organism>
<feature type="domain" description="Schizont-infected cell agglutination extracellular beta" evidence="2">
    <location>
        <begin position="1272"/>
        <end position="1443"/>
    </location>
</feature>
<feature type="domain" description="Schizont-infected cell agglutination extracellular beta" evidence="2">
    <location>
        <begin position="394"/>
        <end position="566"/>
    </location>
</feature>
<comment type="caution">
    <text evidence="4">The sequence shown here is derived from an EMBL/GenBank/DDBJ whole genome shotgun (WGS) entry which is preliminary data.</text>
</comment>
<evidence type="ECO:0000256" key="1">
    <source>
        <dbReference type="SAM" id="MobiDB-lite"/>
    </source>
</evidence>
<feature type="domain" description="Schizont-infected cell agglutination extracellular beta" evidence="2">
    <location>
        <begin position="616"/>
        <end position="788"/>
    </location>
</feature>
<gene>
    <name evidence="4" type="ORF">PKNOH_S02305700</name>
</gene>
<dbReference type="VEuPathDB" id="PlasmoDB:PKNOH_S02305700"/>
<dbReference type="VEuPathDB" id="PlasmoDB:PKA1H_030018300"/>
<evidence type="ECO:0000313" key="5">
    <source>
        <dbReference type="Proteomes" id="UP000195012"/>
    </source>
</evidence>
<feature type="domain" description="Schizont-infected cell agglutination extracellular beta" evidence="2">
    <location>
        <begin position="1034"/>
        <end position="1216"/>
    </location>
</feature>
<dbReference type="EMBL" id="NETL01000016">
    <property type="protein sequence ID" value="OTN68588.1"/>
    <property type="molecule type" value="Genomic_DNA"/>
</dbReference>
<accession>A0A1Y3DZI0</accession>